<evidence type="ECO:0000313" key="3">
    <source>
        <dbReference type="Proteomes" id="UP000799440"/>
    </source>
</evidence>
<keyword evidence="3" id="KW-1185">Reference proteome</keyword>
<dbReference type="EMBL" id="MU006598">
    <property type="protein sequence ID" value="KAF2743271.1"/>
    <property type="molecule type" value="Genomic_DNA"/>
</dbReference>
<reference evidence="2" key="1">
    <citation type="journal article" date="2020" name="Stud. Mycol.">
        <title>101 Dothideomycetes genomes: a test case for predicting lifestyles and emergence of pathogens.</title>
        <authorList>
            <person name="Haridas S."/>
            <person name="Albert R."/>
            <person name="Binder M."/>
            <person name="Bloem J."/>
            <person name="Labutti K."/>
            <person name="Salamov A."/>
            <person name="Andreopoulos B."/>
            <person name="Baker S."/>
            <person name="Barry K."/>
            <person name="Bills G."/>
            <person name="Bluhm B."/>
            <person name="Cannon C."/>
            <person name="Castanera R."/>
            <person name="Culley D."/>
            <person name="Daum C."/>
            <person name="Ezra D."/>
            <person name="Gonzalez J."/>
            <person name="Henrissat B."/>
            <person name="Kuo A."/>
            <person name="Liang C."/>
            <person name="Lipzen A."/>
            <person name="Lutzoni F."/>
            <person name="Magnuson J."/>
            <person name="Mondo S."/>
            <person name="Nolan M."/>
            <person name="Ohm R."/>
            <person name="Pangilinan J."/>
            <person name="Park H.-J."/>
            <person name="Ramirez L."/>
            <person name="Alfaro M."/>
            <person name="Sun H."/>
            <person name="Tritt A."/>
            <person name="Yoshinaga Y."/>
            <person name="Zwiers L.-H."/>
            <person name="Turgeon B."/>
            <person name="Goodwin S."/>
            <person name="Spatafora J."/>
            <person name="Crous P."/>
            <person name="Grigoriev I."/>
        </authorList>
    </citation>
    <scope>NUCLEOTIDE SEQUENCE</scope>
    <source>
        <strain evidence="2">CBS 119925</strain>
    </source>
</reference>
<feature type="region of interest" description="Disordered" evidence="1">
    <location>
        <begin position="44"/>
        <end position="67"/>
    </location>
</feature>
<proteinExistence type="predicted"/>
<feature type="region of interest" description="Disordered" evidence="1">
    <location>
        <begin position="99"/>
        <end position="161"/>
    </location>
</feature>
<feature type="compositionally biased region" description="Low complexity" evidence="1">
    <location>
        <begin position="139"/>
        <end position="152"/>
    </location>
</feature>
<dbReference type="AlphaFoldDB" id="A0A6A6V1T0"/>
<name>A0A6A6V1T0_9PLEO</name>
<organism evidence="2 3">
    <name type="scientific">Sporormia fimetaria CBS 119925</name>
    <dbReference type="NCBI Taxonomy" id="1340428"/>
    <lineage>
        <taxon>Eukaryota</taxon>
        <taxon>Fungi</taxon>
        <taxon>Dikarya</taxon>
        <taxon>Ascomycota</taxon>
        <taxon>Pezizomycotina</taxon>
        <taxon>Dothideomycetes</taxon>
        <taxon>Pleosporomycetidae</taxon>
        <taxon>Pleosporales</taxon>
        <taxon>Sporormiaceae</taxon>
        <taxon>Sporormia</taxon>
    </lineage>
</organism>
<evidence type="ECO:0000313" key="2">
    <source>
        <dbReference type="EMBL" id="KAF2743271.1"/>
    </source>
</evidence>
<accession>A0A6A6V1T0</accession>
<feature type="compositionally biased region" description="Polar residues" evidence="1">
    <location>
        <begin position="103"/>
        <end position="120"/>
    </location>
</feature>
<evidence type="ECO:0000256" key="1">
    <source>
        <dbReference type="SAM" id="MobiDB-lite"/>
    </source>
</evidence>
<protein>
    <submittedName>
        <fullName evidence="2">Uncharacterized protein</fullName>
    </submittedName>
</protein>
<dbReference type="OrthoDB" id="3794650at2759"/>
<dbReference type="Proteomes" id="UP000799440">
    <property type="component" value="Unassembled WGS sequence"/>
</dbReference>
<sequence>MADFVSILNPIEREPLQQAGQNALNGERDAENGSMTMLCQNNRDAHEPAASDGNAGPGRVETAGGFKTRRQSTISTGTAGEVLPTIKEEVISHRTGAIVTPRGTGSRSYSTNGIPNSPYTPSRARTRAGTMQLESNTPTRNRAGTIGTNRGGNRTHGRSRTMSALAPEFRPSMTVMQGYGPNMRAILSPPRSITPLYAVVNPGQEYCNNPNPSFHPPSFTTPSVSFSSDSSGLTSIGEMEAVTTGPYVVDIEIERALSGANPHWPHFLASAFQGVHECDDYFAVVIPFIANCTFILKSTLDLNYLREALTSEHFPQAAQVVSKLVFPKFYWFSGVNSNRQSNPYMGFLLSLPNIEELTLTLHTAGLTAPMYTDAEVARMEARNGDSELVRDLKVLTLKQIIAHYDLGRLLECNRLRVVNLQCIDSPMVAHFSKTADPVSVVVELVAHLEQGFFARYGRRVAVNAQLVTPN</sequence>
<gene>
    <name evidence="2" type="ORF">M011DRAFT_489822</name>
</gene>